<dbReference type="EMBL" id="CP032322">
    <property type="protein sequence ID" value="QCN96708.1"/>
    <property type="molecule type" value="Genomic_DNA"/>
</dbReference>
<dbReference type="InterPro" id="IPR011006">
    <property type="entry name" value="CheY-like_superfamily"/>
</dbReference>
<dbReference type="PANTHER" id="PTHR44591:SF3">
    <property type="entry name" value="RESPONSE REGULATORY DOMAIN-CONTAINING PROTEIN"/>
    <property type="match status" value="1"/>
</dbReference>
<dbReference type="Gene3D" id="3.40.50.2300">
    <property type="match status" value="1"/>
</dbReference>
<dbReference type="PROSITE" id="PS50110">
    <property type="entry name" value="RESPONSE_REGULATORY"/>
    <property type="match status" value="1"/>
</dbReference>
<evidence type="ECO:0000313" key="4">
    <source>
        <dbReference type="EMBL" id="QCN96708.1"/>
    </source>
</evidence>
<keyword evidence="1 2" id="KW-0597">Phosphoprotein</keyword>
<gene>
    <name evidence="4" type="ORF">D3093_15360</name>
</gene>
<reference evidence="4 5" key="1">
    <citation type="submission" date="2018-09" db="EMBL/GenBank/DDBJ databases">
        <title>Whole genome based analysis of evolution and adaptive divergence in Indian and Brazilian strains of Azospirillum brasilense.</title>
        <authorList>
            <person name="Singh C."/>
            <person name="Tripathi A.K."/>
        </authorList>
    </citation>
    <scope>NUCLEOTIDE SEQUENCE [LARGE SCALE GENOMIC DNA]</scope>
    <source>
        <strain evidence="4 5">MTCC4035</strain>
        <plasmid evidence="4 5">p1</plasmid>
    </source>
</reference>
<dbReference type="KEGG" id="aare:D3093_15360"/>
<evidence type="ECO:0000313" key="5">
    <source>
        <dbReference type="Proteomes" id="UP000298595"/>
    </source>
</evidence>
<feature type="modified residue" description="4-aspartylphosphate" evidence="2">
    <location>
        <position position="60"/>
    </location>
</feature>
<geneLocation type="plasmid" evidence="4 5">
    <name>p1</name>
</geneLocation>
<protein>
    <submittedName>
        <fullName evidence="4">Response regulator</fullName>
    </submittedName>
</protein>
<dbReference type="SMART" id="SM00448">
    <property type="entry name" value="REC"/>
    <property type="match status" value="1"/>
</dbReference>
<dbReference type="SUPFAM" id="SSF52172">
    <property type="entry name" value="CheY-like"/>
    <property type="match status" value="1"/>
</dbReference>
<evidence type="ECO:0000256" key="1">
    <source>
        <dbReference type="ARBA" id="ARBA00022553"/>
    </source>
</evidence>
<organism evidence="4 5">
    <name type="scientific">Azospirillum argentinense</name>
    <dbReference type="NCBI Taxonomy" id="2970906"/>
    <lineage>
        <taxon>Bacteria</taxon>
        <taxon>Pseudomonadati</taxon>
        <taxon>Pseudomonadota</taxon>
        <taxon>Alphaproteobacteria</taxon>
        <taxon>Rhodospirillales</taxon>
        <taxon>Azospirillaceae</taxon>
        <taxon>Azospirillum</taxon>
    </lineage>
</organism>
<evidence type="ECO:0000256" key="2">
    <source>
        <dbReference type="PROSITE-ProRule" id="PRU00169"/>
    </source>
</evidence>
<accession>A0A4D8PLX0</accession>
<dbReference type="PANTHER" id="PTHR44591">
    <property type="entry name" value="STRESS RESPONSE REGULATOR PROTEIN 1"/>
    <property type="match status" value="1"/>
</dbReference>
<feature type="domain" description="Response regulatory" evidence="3">
    <location>
        <begin position="9"/>
        <end position="127"/>
    </location>
</feature>
<dbReference type="AlphaFoldDB" id="A0A4D8PLX0"/>
<evidence type="ECO:0000259" key="3">
    <source>
        <dbReference type="PROSITE" id="PS50110"/>
    </source>
</evidence>
<sequence length="500" mass="56123">MITHFPTSDLLIVDDDDDFLMNITEMLAFEFPTLRIQRLPGITGAIERIRSLRPKVMLLDHQMADGTGFELLDAVHDALRPEERPVVIYLTCHLGTRNEALQCGAADYFFKDPRKWPQLCERIRRCLSGYSLPFGAGTVTERFLAQTGARISTEVLQETAYLDELSRLDPVPLESFYVRIQRDGRIERYDIERKAGSEQSRLPDLSVVNGMQSGPCAIMLSDPDRIHPFVPLFREARPPASILLTPLLAEMGGAGIWILCGRTMPLSEQLLSRLEMFLHKMGTSYAMYADVRRFQASPFHCAFAFLDRERVLMERMLSFLKADLRGDSIATFRKGLETLQLLDAIVLDLHSSQPEEPAPVLSFVDRLTEMLADLDSFGGATVIVEIHPDVRPIGNDILGAFVLDVVVRITFEIGLRGVGGCGVRIRLTGKWSEEIGDLQIRFSALRDDGGWRQDWDNIIRRSSAGSLAGFSRILPELEVDVCREADAVCLTIQPLDGELL</sequence>
<proteinExistence type="predicted"/>
<dbReference type="RefSeq" id="WP_137116190.1">
    <property type="nucleotide sequence ID" value="NZ_CP032322.1"/>
</dbReference>
<name>A0A4D8PLX0_9PROT</name>
<dbReference type="Proteomes" id="UP000298595">
    <property type="component" value="Plasmid p1"/>
</dbReference>
<keyword evidence="4" id="KW-0614">Plasmid</keyword>
<dbReference type="InterPro" id="IPR001789">
    <property type="entry name" value="Sig_transdc_resp-reg_receiver"/>
</dbReference>
<dbReference type="Pfam" id="PF00072">
    <property type="entry name" value="Response_reg"/>
    <property type="match status" value="1"/>
</dbReference>
<dbReference type="InterPro" id="IPR050595">
    <property type="entry name" value="Bact_response_regulator"/>
</dbReference>
<dbReference type="GO" id="GO:0000160">
    <property type="term" value="P:phosphorelay signal transduction system"/>
    <property type="evidence" value="ECO:0007669"/>
    <property type="project" value="InterPro"/>
</dbReference>